<accession>A0ABS3JQ65</accession>
<evidence type="ECO:0000313" key="2">
    <source>
        <dbReference type="EMBL" id="MBO0952146.1"/>
    </source>
</evidence>
<dbReference type="EMBL" id="JAFMYW010000010">
    <property type="protein sequence ID" value="MBO0952146.1"/>
    <property type="molecule type" value="Genomic_DNA"/>
</dbReference>
<dbReference type="Pfam" id="PF18962">
    <property type="entry name" value="Por_Secre_tail"/>
    <property type="match status" value="1"/>
</dbReference>
<dbReference type="Pfam" id="PF07995">
    <property type="entry name" value="GSDH"/>
    <property type="match status" value="1"/>
</dbReference>
<protein>
    <submittedName>
        <fullName evidence="2">RICIN domain-containing protein</fullName>
    </submittedName>
</protein>
<dbReference type="PANTHER" id="PTHR19328">
    <property type="entry name" value="HEDGEHOG-INTERACTING PROTEIN"/>
    <property type="match status" value="1"/>
</dbReference>
<gene>
    <name evidence="2" type="ORF">J2I46_26430</name>
</gene>
<dbReference type="Proteomes" id="UP000664628">
    <property type="component" value="Unassembled WGS sequence"/>
</dbReference>
<dbReference type="InterPro" id="IPR035992">
    <property type="entry name" value="Ricin_B-like_lectins"/>
</dbReference>
<dbReference type="InterPro" id="IPR036116">
    <property type="entry name" value="FN3_sf"/>
</dbReference>
<dbReference type="SUPFAM" id="SSF50952">
    <property type="entry name" value="Soluble quinoprotein glucose dehydrogenase"/>
    <property type="match status" value="1"/>
</dbReference>
<organism evidence="2 3">
    <name type="scientific">Fibrella forsythiae</name>
    <dbReference type="NCBI Taxonomy" id="2817061"/>
    <lineage>
        <taxon>Bacteria</taxon>
        <taxon>Pseudomonadati</taxon>
        <taxon>Bacteroidota</taxon>
        <taxon>Cytophagia</taxon>
        <taxon>Cytophagales</taxon>
        <taxon>Spirosomataceae</taxon>
        <taxon>Fibrella</taxon>
    </lineage>
</organism>
<name>A0ABS3JQ65_9BACT</name>
<dbReference type="InterPro" id="IPR026444">
    <property type="entry name" value="Secre_tail"/>
</dbReference>
<dbReference type="SMART" id="SM00089">
    <property type="entry name" value="PKD"/>
    <property type="match status" value="1"/>
</dbReference>
<dbReference type="InterPro" id="IPR000601">
    <property type="entry name" value="PKD_dom"/>
</dbReference>
<dbReference type="Pfam" id="PF18911">
    <property type="entry name" value="PKD_4"/>
    <property type="match status" value="1"/>
</dbReference>
<comment type="caution">
    <text evidence="2">The sequence shown here is derived from an EMBL/GenBank/DDBJ whole genome shotgun (WGS) entry which is preliminary data.</text>
</comment>
<dbReference type="CDD" id="cd00146">
    <property type="entry name" value="PKD"/>
    <property type="match status" value="1"/>
</dbReference>
<dbReference type="InterPro" id="IPR035986">
    <property type="entry name" value="PKD_dom_sf"/>
</dbReference>
<proteinExistence type="predicted"/>
<dbReference type="SMART" id="SM00060">
    <property type="entry name" value="FN3"/>
    <property type="match status" value="1"/>
</dbReference>
<dbReference type="SMART" id="SM00458">
    <property type="entry name" value="RICIN"/>
    <property type="match status" value="2"/>
</dbReference>
<dbReference type="Gene3D" id="2.60.40.10">
    <property type="entry name" value="Immunoglobulins"/>
    <property type="match status" value="2"/>
</dbReference>
<dbReference type="InterPro" id="IPR013783">
    <property type="entry name" value="Ig-like_fold"/>
</dbReference>
<dbReference type="InterPro" id="IPR012938">
    <property type="entry name" value="Glc/Sorbosone_DH"/>
</dbReference>
<dbReference type="Gene3D" id="2.80.10.50">
    <property type="match status" value="5"/>
</dbReference>
<feature type="domain" description="PKD" evidence="1">
    <location>
        <begin position="555"/>
        <end position="638"/>
    </location>
</feature>
<dbReference type="InterPro" id="IPR003961">
    <property type="entry name" value="FN3_dom"/>
</dbReference>
<dbReference type="SUPFAM" id="SSF49299">
    <property type="entry name" value="PKD domain"/>
    <property type="match status" value="1"/>
</dbReference>
<dbReference type="Gene3D" id="2.120.10.30">
    <property type="entry name" value="TolB, C-terminal domain"/>
    <property type="match status" value="1"/>
</dbReference>
<reference evidence="2 3" key="1">
    <citation type="submission" date="2021-03" db="EMBL/GenBank/DDBJ databases">
        <title>Fibrella sp. HMF5405 genome sequencing and assembly.</title>
        <authorList>
            <person name="Kang H."/>
            <person name="Kim H."/>
            <person name="Bae S."/>
            <person name="Joh K."/>
        </authorList>
    </citation>
    <scope>NUCLEOTIDE SEQUENCE [LARGE SCALE GENOMIC DNA]</scope>
    <source>
        <strain evidence="2 3">HMF5405</strain>
    </source>
</reference>
<dbReference type="InterPro" id="IPR011042">
    <property type="entry name" value="6-blade_b-propeller_TolB-like"/>
</dbReference>
<dbReference type="SUPFAM" id="SSF49265">
    <property type="entry name" value="Fibronectin type III"/>
    <property type="match status" value="1"/>
</dbReference>
<dbReference type="PANTHER" id="PTHR19328:SF13">
    <property type="entry name" value="HIPL1 PROTEIN"/>
    <property type="match status" value="1"/>
</dbReference>
<dbReference type="Pfam" id="PF14200">
    <property type="entry name" value="RicinB_lectin_2"/>
    <property type="match status" value="3"/>
</dbReference>
<dbReference type="PROSITE" id="PS50231">
    <property type="entry name" value="RICIN_B_LECTIN"/>
    <property type="match status" value="2"/>
</dbReference>
<evidence type="ECO:0000259" key="1">
    <source>
        <dbReference type="PROSITE" id="PS50093"/>
    </source>
</evidence>
<dbReference type="CDD" id="cd00161">
    <property type="entry name" value="beta-trefoil_Ricin-like"/>
    <property type="match status" value="2"/>
</dbReference>
<dbReference type="RefSeq" id="WP_207332101.1">
    <property type="nucleotide sequence ID" value="NZ_JAFMYW010000010.1"/>
</dbReference>
<keyword evidence="3" id="KW-1185">Reference proteome</keyword>
<dbReference type="InterPro" id="IPR011041">
    <property type="entry name" value="Quinoprot_gluc/sorb_DH_b-prop"/>
</dbReference>
<dbReference type="NCBIfam" id="TIGR04183">
    <property type="entry name" value="Por_Secre_tail"/>
    <property type="match status" value="1"/>
</dbReference>
<dbReference type="InterPro" id="IPR000772">
    <property type="entry name" value="Ricin_B_lectin"/>
</dbReference>
<sequence>MFPSIHTTHRPRPVRFLVSVSLWLLSLPFLLAQSPPAGFSNTKAQDGYSQPMGLVFSADGQRQFVWDKAGRVWVSVWNGTQYVKQTTPALDISDEVGNWRDFGLLSFCLDPNYTRNGLVYLFYVVDRHHLMNAGTTAYDRTKDEYFNATISRVTRYKFITTNNTLSADLTSRAVLLGETKSTGIPLTHESHAGGTLVFGRDGSLLLSTGDNASYTTTDKGSAPETYFQTAINDGIMTANQNVGAFRAQMLTSLCGKVLRLDPATGNGLTSNPFYDSANPRSAKSRVWTLGLRNPYRMTIQPETGSTNPADANPGTLLIGDVGWNVWEDMHIVRLPGENAGWPMFEGLEANSSYAAAALTLENKDEPNPNAGSPANTCNKPFLTFDDLLKQVTNPASGSTVVTNPCSNQPLPGLQRRYVHSRPALDWKHGADIARTPTFSGTVATATTLSETATSGLALGKPFRGNASTAGVYYAGAAFPAAWQRAYFFADYGANWIRVATLTNTGAVSQVREFMANGTTQGIVDIESNPLDGSLHYVNINTGEIMRISYGGNRPPVAVATASVTSGPSPLTVSFRGDASSDPDANSLTYRWDFGDGTTATVANPTHVFSSAVTKGFSVKLTVTDNLGLSDTKTLQISVNNTAPTARITNPVNNAKYVLDRESSYTLTAAVTDEAPASLTYAWQVSLRHNNHEHFEPVLTASSPVIKVSPVGCDGESYYYFISLKVTDAGGLTALDSVKIVPDCSSGQLSISGLTATSLVNSARLNWINPTVTFDNVLVVGKAGSGFTDRPTDLVYTADPSFTGNGAAFFGGKVLYQGISTSLVVTNLTPGTRYYFRVYTRRGSAWTGGVETSVVPAAPTSASIVISPNTCYQLISRVSGKVLGVDNGGLDNGSTVRQRTDANQPWQQWKFAATSGGYYQLIAQHSNKVLDVSGVSYDDYTPVHQWDYVGGNNQQWAIRRDAAGYYQLVARHSGKLLDVKGSNQTEGGEVIQLTANGTAAQQWSIEARTCVSTAPSFDPNKCYTITSRSSGKVLGVYNGLPSDGTVIRQYTYANHAWQQWKVQSVGGLYYKLIVGHTGKGIDVANASTQDNNPLVQWTYWGGAHQEWLITRNGSGYHTLTARHSGKAIDVKGSNTNEGGEVVQFTLNNGTNQQWGFAETTCLASNARSGNEQPVAMTNTLGESISDGFRLWPNPAQNYLLLDLQAAGAQPVTISLTDETGHILHQARVAISTGEPHRINTSGLKSGVYLINLNVPGLPATTLRALIQH</sequence>
<evidence type="ECO:0000313" key="3">
    <source>
        <dbReference type="Proteomes" id="UP000664628"/>
    </source>
</evidence>
<dbReference type="CDD" id="cd00063">
    <property type="entry name" value="FN3"/>
    <property type="match status" value="1"/>
</dbReference>
<dbReference type="PROSITE" id="PS50093">
    <property type="entry name" value="PKD"/>
    <property type="match status" value="1"/>
</dbReference>
<dbReference type="InterPro" id="IPR022409">
    <property type="entry name" value="PKD/Chitinase_dom"/>
</dbReference>
<dbReference type="SUPFAM" id="SSF50370">
    <property type="entry name" value="Ricin B-like lectins"/>
    <property type="match status" value="2"/>
</dbReference>